<name>A0A1I0SN33_9SPHI</name>
<dbReference type="AlphaFoldDB" id="A0A1I0SN33"/>
<accession>A0A1I0SN33</accession>
<dbReference type="SUPFAM" id="SSF48452">
    <property type="entry name" value="TPR-like"/>
    <property type="match status" value="1"/>
</dbReference>
<gene>
    <name evidence="1" type="ORF">SAMN04488511_102193</name>
</gene>
<dbReference type="STRING" id="332999.SAMN04488511_102193"/>
<dbReference type="EMBL" id="FOJM01000002">
    <property type="protein sequence ID" value="SFA40892.1"/>
    <property type="molecule type" value="Genomic_DNA"/>
</dbReference>
<keyword evidence="2" id="KW-1185">Reference proteome</keyword>
<evidence type="ECO:0008006" key="3">
    <source>
        <dbReference type="Google" id="ProtNLM"/>
    </source>
</evidence>
<dbReference type="Pfam" id="PF20329">
    <property type="entry name" value="DUF6624"/>
    <property type="match status" value="1"/>
</dbReference>
<evidence type="ECO:0000313" key="2">
    <source>
        <dbReference type="Proteomes" id="UP000198836"/>
    </source>
</evidence>
<dbReference type="InterPro" id="IPR011990">
    <property type="entry name" value="TPR-like_helical_dom_sf"/>
</dbReference>
<evidence type="ECO:0000313" key="1">
    <source>
        <dbReference type="EMBL" id="SFA40892.1"/>
    </source>
</evidence>
<dbReference type="InterPro" id="IPR046732">
    <property type="entry name" value="DUF6624"/>
</dbReference>
<organism evidence="1 2">
    <name type="scientific">Pedobacter suwonensis</name>
    <dbReference type="NCBI Taxonomy" id="332999"/>
    <lineage>
        <taxon>Bacteria</taxon>
        <taxon>Pseudomonadati</taxon>
        <taxon>Bacteroidota</taxon>
        <taxon>Sphingobacteriia</taxon>
        <taxon>Sphingobacteriales</taxon>
        <taxon>Sphingobacteriaceae</taxon>
        <taxon>Pedobacter</taxon>
    </lineage>
</organism>
<protein>
    <recommendedName>
        <fullName evidence="3">Tetratricopeptide repeat-containing protein</fullName>
    </recommendedName>
</protein>
<reference evidence="2" key="1">
    <citation type="submission" date="2016-10" db="EMBL/GenBank/DDBJ databases">
        <authorList>
            <person name="Varghese N."/>
            <person name="Submissions S."/>
        </authorList>
    </citation>
    <scope>NUCLEOTIDE SEQUENCE [LARGE SCALE GENOMIC DNA]</scope>
    <source>
        <strain evidence="2">DSM 18130</strain>
    </source>
</reference>
<sequence>MRRIAILNALLTYQGSASILNLKTNMIKKIISVLILLLTFSTSSNAQELKYFVNIDSAMKFYHDKRYHEAGQAFDQALKEFNGNTTQTNLYNAACAWSLAGNNDKAFLYLQNILNNKMIKSWDDPVDFYNMLIKDTDFEPIKVDPRWTSSLNEAKNKKNTFLNGIKRDIADRIREIGAADQSIRFKLDSVRKVDGLNSTAEKKLILVMKKQDSINFRAFETIIKQYGWLGPTEVGYKNNQYLFLILQHADLDAQKKYLPLFKRGLKDGKVLPKDFAYLEDRINMRVGKMQQYGSQTLIDKLSKKYILYPIADIDNVDERRAKVGLESLKSYMKSSFNIDFDINQYKKELPELKKMYLK</sequence>
<proteinExistence type="predicted"/>
<dbReference type="Proteomes" id="UP000198836">
    <property type="component" value="Unassembled WGS sequence"/>
</dbReference>